<feature type="compositionally biased region" description="Polar residues" evidence="1">
    <location>
        <begin position="896"/>
        <end position="906"/>
    </location>
</feature>
<feature type="region of interest" description="Disordered" evidence="1">
    <location>
        <begin position="447"/>
        <end position="498"/>
    </location>
</feature>
<feature type="region of interest" description="Disordered" evidence="1">
    <location>
        <begin position="302"/>
        <end position="360"/>
    </location>
</feature>
<accession>A0AAN6H8G7</accession>
<proteinExistence type="predicted"/>
<dbReference type="Proteomes" id="UP001175353">
    <property type="component" value="Unassembled WGS sequence"/>
</dbReference>
<keyword evidence="3" id="KW-1185">Reference proteome</keyword>
<sequence length="945" mass="102088">MDGTKHGANGKPVPHHAPIDFGVTPPWALPPMYHEESALRYTQSLPNERAINTLDLLQAEPRTVTTSEKPSSCWRKDAASQQPQTRRRVGRHSPPVISPLTNDGRDDSDDEIEVDKECDEVYLLNTNQSSYSRRLGEDDPGTLPDQAVLALLHLRRAKLSVEQQQQSSARLTHSGTRGGPNDNTNRRSHNDLLLRKAMRYIKRRLRVGDILTIKRLDTPAINLGITCAHPLCPAPGHKIPLGAYYIALGAPGMPVNAEHYCVFCLEDLWNGKGMVAPLPEAPVLERVSSFDRHMDGLALGLDGAMDDESAGLEPRSGSEAEASTPRLQPSWSGRKEASTPATGYGSTASSSPASSTHDSAGAAILPISPMEGNAHARRDNFKDLPQVDGVSESISPLGHVKLAKKRGVTKSSAVASSNYLQAAEMAPAVSREVRDLSSGFGEAFLNGQEQASKKRRDSVGSVARRSARQPVVTQRGQSLAATFSGRNGGDGARSRQPNANEAMAAVGRLEGATSWTKVQAHAALMSAETVGDKAIKAGRRLDGMYRQREHVLASLGPGESGVIRAPGTRKSAGGPRVGRDAFGVPHTEAFAEHVKYYTHPAASAGQAIDAPPGRRRSPLAGPMPRALSSVLECGPISGGAKKSAVKTATPTTDKRQQLLPINVDVGRIFASPNTMPETSWPYGLGDAQLDGTNDVPDEHVVGEGADGLSALPFPYDRASAILKHSSPHKLFNPASLLASRHAPKIEQWRTLAPESPVDEYPRPETPGLPHSPSSTTSSGRWKEAPMRSQLLATYIRAGESLDEKERAAVELWRMASKEQLGWERHLVRAEEWRERCRRSKDCEDGDDEERRVGGRSEVVGGDFDTADRGENREIVDDEVLTAMTNARLGKRRDSGNEVTEQAIQSESTDDEEGLEAMCGLTMRACRAKDLSTVLGELRMLGEAEA</sequence>
<evidence type="ECO:0000313" key="2">
    <source>
        <dbReference type="EMBL" id="KAK0953700.1"/>
    </source>
</evidence>
<feature type="region of interest" description="Disordered" evidence="1">
    <location>
        <begin position="838"/>
        <end position="867"/>
    </location>
</feature>
<feature type="compositionally biased region" description="Low complexity" evidence="1">
    <location>
        <begin position="338"/>
        <end position="356"/>
    </location>
</feature>
<feature type="compositionally biased region" description="Polar residues" evidence="1">
    <location>
        <begin position="471"/>
        <end position="485"/>
    </location>
</feature>
<feature type="region of interest" description="Disordered" evidence="1">
    <location>
        <begin position="604"/>
        <end position="626"/>
    </location>
</feature>
<evidence type="ECO:0000256" key="1">
    <source>
        <dbReference type="SAM" id="MobiDB-lite"/>
    </source>
</evidence>
<feature type="compositionally biased region" description="Polar residues" evidence="1">
    <location>
        <begin position="162"/>
        <end position="175"/>
    </location>
</feature>
<gene>
    <name evidence="2" type="ORF">LTR91_023711</name>
</gene>
<name>A0AAN6H8G7_9PEZI</name>
<protein>
    <submittedName>
        <fullName evidence="2">Uncharacterized protein</fullName>
    </submittedName>
</protein>
<feature type="region of interest" description="Disordered" evidence="1">
    <location>
        <begin position="62"/>
        <end position="110"/>
    </location>
</feature>
<feature type="region of interest" description="Disordered" evidence="1">
    <location>
        <begin position="891"/>
        <end position="912"/>
    </location>
</feature>
<reference evidence="2" key="1">
    <citation type="submission" date="2023-06" db="EMBL/GenBank/DDBJ databases">
        <title>Black Yeasts Isolated from many extreme environments.</title>
        <authorList>
            <person name="Coleine C."/>
            <person name="Stajich J.E."/>
            <person name="Selbmann L."/>
        </authorList>
    </citation>
    <scope>NUCLEOTIDE SEQUENCE</scope>
    <source>
        <strain evidence="2">CCFEE 5200</strain>
    </source>
</reference>
<feature type="region of interest" description="Disordered" evidence="1">
    <location>
        <begin position="749"/>
        <end position="783"/>
    </location>
</feature>
<feature type="region of interest" description="Disordered" evidence="1">
    <location>
        <begin position="162"/>
        <end position="189"/>
    </location>
</feature>
<evidence type="ECO:0000313" key="3">
    <source>
        <dbReference type="Proteomes" id="UP001175353"/>
    </source>
</evidence>
<dbReference type="EMBL" id="JAUJLE010000539">
    <property type="protein sequence ID" value="KAK0953700.1"/>
    <property type="molecule type" value="Genomic_DNA"/>
</dbReference>
<feature type="compositionally biased region" description="Basic and acidic residues" evidence="1">
    <location>
        <begin position="838"/>
        <end position="854"/>
    </location>
</feature>
<feature type="region of interest" description="Disordered" evidence="1">
    <location>
        <begin position="557"/>
        <end position="578"/>
    </location>
</feature>
<organism evidence="2 3">
    <name type="scientific">Friedmanniomyces endolithicus</name>
    <dbReference type="NCBI Taxonomy" id="329885"/>
    <lineage>
        <taxon>Eukaryota</taxon>
        <taxon>Fungi</taxon>
        <taxon>Dikarya</taxon>
        <taxon>Ascomycota</taxon>
        <taxon>Pezizomycotina</taxon>
        <taxon>Dothideomycetes</taxon>
        <taxon>Dothideomycetidae</taxon>
        <taxon>Mycosphaerellales</taxon>
        <taxon>Teratosphaeriaceae</taxon>
        <taxon>Friedmanniomyces</taxon>
    </lineage>
</organism>
<dbReference type="AlphaFoldDB" id="A0AAN6H8G7"/>
<comment type="caution">
    <text evidence="2">The sequence shown here is derived from an EMBL/GenBank/DDBJ whole genome shotgun (WGS) entry which is preliminary data.</text>
</comment>